<dbReference type="EnsemblPlants" id="OGLUM06G20090.1">
    <property type="protein sequence ID" value="OGLUM06G20090.1"/>
    <property type="gene ID" value="OGLUM06G20090"/>
</dbReference>
<evidence type="ECO:0000313" key="3">
    <source>
        <dbReference type="EnsemblPlants" id="OGLUM06G20090.1"/>
    </source>
</evidence>
<protein>
    <submittedName>
        <fullName evidence="3">Uncharacterized protein</fullName>
    </submittedName>
</protein>
<keyword evidence="4" id="KW-1185">Reference proteome</keyword>
<keyword evidence="2" id="KW-0732">Signal</keyword>
<organism evidence="3">
    <name type="scientific">Oryza glumipatula</name>
    <dbReference type="NCBI Taxonomy" id="40148"/>
    <lineage>
        <taxon>Eukaryota</taxon>
        <taxon>Viridiplantae</taxon>
        <taxon>Streptophyta</taxon>
        <taxon>Embryophyta</taxon>
        <taxon>Tracheophyta</taxon>
        <taxon>Spermatophyta</taxon>
        <taxon>Magnoliopsida</taxon>
        <taxon>Liliopsida</taxon>
        <taxon>Poales</taxon>
        <taxon>Poaceae</taxon>
        <taxon>BOP clade</taxon>
        <taxon>Oryzoideae</taxon>
        <taxon>Oryzeae</taxon>
        <taxon>Oryzinae</taxon>
        <taxon>Oryza</taxon>
    </lineage>
</organism>
<proteinExistence type="predicted"/>
<feature type="chain" id="PRO_5002353407" evidence="2">
    <location>
        <begin position="36"/>
        <end position="271"/>
    </location>
</feature>
<feature type="compositionally biased region" description="Basic and acidic residues" evidence="1">
    <location>
        <begin position="233"/>
        <end position="243"/>
    </location>
</feature>
<feature type="signal peptide" evidence="2">
    <location>
        <begin position="1"/>
        <end position="35"/>
    </location>
</feature>
<dbReference type="Proteomes" id="UP000026961">
    <property type="component" value="Chromosome 6"/>
</dbReference>
<sequence>MDDDLWTPPRRADFGVPLLLLLCATLDLVADSSFGWQVVRETWGERGGESGATNRLVIRRVVPRGVREDVEPTGGEETKPNGGGVVEYGVVIEGRHARYPCYSGKSKLPGGWPPHPPWAGGKRHKPTASDVIAVGGDARKACLELLPGEVGEGGDAVAHGRVVRLVRHSAASLAGNTLSRRTYSSGPEYSRPCRLTNAANCAPRSSLGSYPSITCQMMPPPLPDALEAGAANNDHHDEKDEPCNSHGVGEIHGMEEAKRQPWRREGSTPVP</sequence>
<reference evidence="3" key="2">
    <citation type="submission" date="2018-05" db="EMBL/GenBank/DDBJ databases">
        <title>OgluRS3 (Oryza glumaepatula Reference Sequence Version 3).</title>
        <authorList>
            <person name="Zhang J."/>
            <person name="Kudrna D."/>
            <person name="Lee S."/>
            <person name="Talag J."/>
            <person name="Welchert J."/>
            <person name="Wing R.A."/>
        </authorList>
    </citation>
    <scope>NUCLEOTIDE SEQUENCE [LARGE SCALE GENOMIC DNA]</scope>
</reference>
<dbReference type="HOGENOM" id="CLU_1028092_0_0_1"/>
<dbReference type="AlphaFoldDB" id="A0A0E0AB37"/>
<reference evidence="3" key="1">
    <citation type="submission" date="2015-04" db="UniProtKB">
        <authorList>
            <consortium name="EnsemblPlants"/>
        </authorList>
    </citation>
    <scope>IDENTIFICATION</scope>
</reference>
<name>A0A0E0AB37_9ORYZ</name>
<feature type="region of interest" description="Disordered" evidence="1">
    <location>
        <begin position="222"/>
        <end position="271"/>
    </location>
</feature>
<evidence type="ECO:0000256" key="1">
    <source>
        <dbReference type="SAM" id="MobiDB-lite"/>
    </source>
</evidence>
<evidence type="ECO:0000313" key="4">
    <source>
        <dbReference type="Proteomes" id="UP000026961"/>
    </source>
</evidence>
<accession>A0A0E0AB37</accession>
<dbReference type="Gramene" id="OGLUM06G20090.1">
    <property type="protein sequence ID" value="OGLUM06G20090.1"/>
    <property type="gene ID" value="OGLUM06G20090"/>
</dbReference>
<evidence type="ECO:0000256" key="2">
    <source>
        <dbReference type="SAM" id="SignalP"/>
    </source>
</evidence>
<feature type="compositionally biased region" description="Basic and acidic residues" evidence="1">
    <location>
        <begin position="252"/>
        <end position="271"/>
    </location>
</feature>